<organism evidence="14 15">
    <name type="scientific">Parafilimonas terrae</name>
    <dbReference type="NCBI Taxonomy" id="1465490"/>
    <lineage>
        <taxon>Bacteria</taxon>
        <taxon>Pseudomonadati</taxon>
        <taxon>Bacteroidota</taxon>
        <taxon>Chitinophagia</taxon>
        <taxon>Chitinophagales</taxon>
        <taxon>Chitinophagaceae</taxon>
        <taxon>Parafilimonas</taxon>
    </lineage>
</organism>
<keyword evidence="8" id="KW-0378">Hydrolase</keyword>
<dbReference type="CDD" id="cd14789">
    <property type="entry name" value="Tiki"/>
    <property type="match status" value="1"/>
</dbReference>
<keyword evidence="15" id="KW-1185">Reference proteome</keyword>
<comment type="cofactor">
    <cofactor evidence="1">
        <name>Mn(2+)</name>
        <dbReference type="ChEBI" id="CHEBI:29035"/>
    </cofactor>
</comment>
<feature type="signal peptide" evidence="13">
    <location>
        <begin position="1"/>
        <end position="18"/>
    </location>
</feature>
<evidence type="ECO:0000256" key="3">
    <source>
        <dbReference type="ARBA" id="ARBA00004479"/>
    </source>
</evidence>
<protein>
    <recommendedName>
        <fullName evidence="16">TraB family protein</fullName>
    </recommendedName>
</protein>
<evidence type="ECO:0000313" key="14">
    <source>
        <dbReference type="EMBL" id="SFQ54204.1"/>
    </source>
</evidence>
<dbReference type="GO" id="GO:0046872">
    <property type="term" value="F:metal ion binding"/>
    <property type="evidence" value="ECO:0007669"/>
    <property type="project" value="UniProtKB-KW"/>
</dbReference>
<evidence type="ECO:0000256" key="6">
    <source>
        <dbReference type="ARBA" id="ARBA00022723"/>
    </source>
</evidence>
<keyword evidence="9" id="KW-1133">Transmembrane helix</keyword>
<reference evidence="14 15" key="1">
    <citation type="submission" date="2016-10" db="EMBL/GenBank/DDBJ databases">
        <authorList>
            <person name="de Groot N.N."/>
        </authorList>
    </citation>
    <scope>NUCLEOTIDE SEQUENCE [LARGE SCALE GENOMIC DNA]</scope>
    <source>
        <strain evidence="14 15">DSM 28286</strain>
    </source>
</reference>
<evidence type="ECO:0008006" key="16">
    <source>
        <dbReference type="Google" id="ProtNLM"/>
    </source>
</evidence>
<dbReference type="Pfam" id="PF01963">
    <property type="entry name" value="TraB_PrgY_gumN"/>
    <property type="match status" value="1"/>
</dbReference>
<dbReference type="RefSeq" id="WP_090663074.1">
    <property type="nucleotide sequence ID" value="NZ_FOXQ01000019.1"/>
</dbReference>
<keyword evidence="11" id="KW-0472">Membrane</keyword>
<dbReference type="InterPro" id="IPR002816">
    <property type="entry name" value="TraB/PrgY/GumN_fam"/>
</dbReference>
<dbReference type="InterPro" id="IPR040230">
    <property type="entry name" value="TIKI1/2-like"/>
</dbReference>
<evidence type="ECO:0000256" key="5">
    <source>
        <dbReference type="ARBA" id="ARBA00022692"/>
    </source>
</evidence>
<keyword evidence="12" id="KW-0325">Glycoprotein</keyword>
<comment type="subcellular location">
    <subcellularLocation>
        <location evidence="3">Membrane</location>
        <topology evidence="3">Single-pass type I membrane protein</topology>
    </subcellularLocation>
</comment>
<dbReference type="PANTHER" id="PTHR31120">
    <property type="entry name" value="METALLOPROTEASE TIKI"/>
    <property type="match status" value="1"/>
</dbReference>
<keyword evidence="4" id="KW-0645">Protease</keyword>
<dbReference type="GO" id="GO:0030178">
    <property type="term" value="P:negative regulation of Wnt signaling pathway"/>
    <property type="evidence" value="ECO:0007669"/>
    <property type="project" value="InterPro"/>
</dbReference>
<dbReference type="AlphaFoldDB" id="A0A1I5ZCM3"/>
<dbReference type="GO" id="GO:0016020">
    <property type="term" value="C:membrane"/>
    <property type="evidence" value="ECO:0007669"/>
    <property type="project" value="UniProtKB-SubCell"/>
</dbReference>
<sequence>MKTFISILFAFASFIAKAQTGSAKTLLWEITGPGISAPSYLYGTIHLMCPDDIVVSTELRAKFYSTKQLYLELDMDDPSILMKTMQQMTMKNDTTLQQLLPPRQYDSVVSAFQNISGLPLTMMQKMKPQLIESAIYPKLLGCDGAQAWEQKFMQMAKANNMEIKGLEQVEDQLKIFDEIPYKAQAEEFAQSVLHIDSVKKSFDKMLALYKQKDLAALSKMMDETSTPSDFMDMLLNNRNKKWIPEIIGQAKLKPTFFAVGAAHLGNDNGVISLLIQKGYTVTPVFY</sequence>
<keyword evidence="5" id="KW-0812">Transmembrane</keyword>
<evidence type="ECO:0000256" key="7">
    <source>
        <dbReference type="ARBA" id="ARBA00022729"/>
    </source>
</evidence>
<evidence type="ECO:0000256" key="4">
    <source>
        <dbReference type="ARBA" id="ARBA00022670"/>
    </source>
</evidence>
<dbReference type="STRING" id="1465490.SAMN05444277_11931"/>
<gene>
    <name evidence="14" type="ORF">SAMN05444277_11931</name>
</gene>
<evidence type="ECO:0000256" key="13">
    <source>
        <dbReference type="SAM" id="SignalP"/>
    </source>
</evidence>
<evidence type="ECO:0000256" key="12">
    <source>
        <dbReference type="ARBA" id="ARBA00023180"/>
    </source>
</evidence>
<keyword evidence="6" id="KW-0479">Metal-binding</keyword>
<name>A0A1I5ZCM3_9BACT</name>
<keyword evidence="7 13" id="KW-0732">Signal</keyword>
<dbReference type="EMBL" id="FOXQ01000019">
    <property type="protein sequence ID" value="SFQ54204.1"/>
    <property type="molecule type" value="Genomic_DNA"/>
</dbReference>
<dbReference type="OrthoDB" id="9798714at2"/>
<comment type="cofactor">
    <cofactor evidence="2">
        <name>Co(2+)</name>
        <dbReference type="ChEBI" id="CHEBI:48828"/>
    </cofactor>
</comment>
<keyword evidence="10" id="KW-0482">Metalloprotease</keyword>
<evidence type="ECO:0000313" key="15">
    <source>
        <dbReference type="Proteomes" id="UP000199031"/>
    </source>
</evidence>
<evidence type="ECO:0000256" key="9">
    <source>
        <dbReference type="ARBA" id="ARBA00022989"/>
    </source>
</evidence>
<dbReference type="GO" id="GO:0006508">
    <property type="term" value="P:proteolysis"/>
    <property type="evidence" value="ECO:0007669"/>
    <property type="project" value="UniProtKB-KW"/>
</dbReference>
<dbReference type="PANTHER" id="PTHR31120:SF6">
    <property type="entry name" value="METALLOPROTEASE TIKI HOMOLOG"/>
    <property type="match status" value="1"/>
</dbReference>
<evidence type="ECO:0000256" key="1">
    <source>
        <dbReference type="ARBA" id="ARBA00001936"/>
    </source>
</evidence>
<evidence type="ECO:0000256" key="11">
    <source>
        <dbReference type="ARBA" id="ARBA00023136"/>
    </source>
</evidence>
<feature type="chain" id="PRO_5011756960" description="TraB family protein" evidence="13">
    <location>
        <begin position="19"/>
        <end position="286"/>
    </location>
</feature>
<evidence type="ECO:0000256" key="10">
    <source>
        <dbReference type="ARBA" id="ARBA00023049"/>
    </source>
</evidence>
<dbReference type="Proteomes" id="UP000199031">
    <property type="component" value="Unassembled WGS sequence"/>
</dbReference>
<accession>A0A1I5ZCM3</accession>
<dbReference type="GO" id="GO:0004222">
    <property type="term" value="F:metalloendopeptidase activity"/>
    <property type="evidence" value="ECO:0007669"/>
    <property type="project" value="TreeGrafter"/>
</dbReference>
<proteinExistence type="predicted"/>
<evidence type="ECO:0000256" key="8">
    <source>
        <dbReference type="ARBA" id="ARBA00022801"/>
    </source>
</evidence>
<evidence type="ECO:0000256" key="2">
    <source>
        <dbReference type="ARBA" id="ARBA00001941"/>
    </source>
</evidence>